<dbReference type="GO" id="GO:0008017">
    <property type="term" value="F:microtubule binding"/>
    <property type="evidence" value="ECO:0007669"/>
    <property type="project" value="InterPro"/>
</dbReference>
<keyword evidence="5" id="KW-1185">Reference proteome</keyword>
<dbReference type="GO" id="GO:0005524">
    <property type="term" value="F:ATP binding"/>
    <property type="evidence" value="ECO:0007669"/>
    <property type="project" value="InterPro"/>
</dbReference>
<dbReference type="GO" id="GO:0007018">
    <property type="term" value="P:microtubule-based movement"/>
    <property type="evidence" value="ECO:0007669"/>
    <property type="project" value="InterPro"/>
</dbReference>
<dbReference type="Proteomes" id="UP001419268">
    <property type="component" value="Unassembled WGS sequence"/>
</dbReference>
<keyword evidence="1" id="KW-0505">Motor protein</keyword>
<name>A0AAP0ICZ9_9MAGN</name>
<evidence type="ECO:0000313" key="5">
    <source>
        <dbReference type="Proteomes" id="UP001419268"/>
    </source>
</evidence>
<accession>A0AAP0ICZ9</accession>
<sequence length="128" mass="14135">MAPSHCRSNGLMYQASNASVEMDLADETTGESFDAPKLGDSISVCVRFRPLSEREFLRGDEIAWYADGDKVVRSEYNPATAYAFGTFASILDLNVVVVVEGKCFVSIVIVYSDLLQLQILCMIQLPDQ</sequence>
<dbReference type="InterPro" id="IPR001752">
    <property type="entry name" value="Kinesin_motor_dom"/>
</dbReference>
<proteinExistence type="inferred from homology"/>
<comment type="caution">
    <text evidence="4">The sequence shown here is derived from an EMBL/GenBank/DDBJ whole genome shotgun (WGS) entry which is preliminary data.</text>
</comment>
<dbReference type="AlphaFoldDB" id="A0AAP0ICZ9"/>
<evidence type="ECO:0000259" key="3">
    <source>
        <dbReference type="PROSITE" id="PS50067"/>
    </source>
</evidence>
<comment type="caution">
    <text evidence="2">Lacks conserved residue(s) required for the propagation of feature annotation.</text>
</comment>
<reference evidence="4 5" key="1">
    <citation type="submission" date="2024-01" db="EMBL/GenBank/DDBJ databases">
        <title>Genome assemblies of Stephania.</title>
        <authorList>
            <person name="Yang L."/>
        </authorList>
    </citation>
    <scope>NUCLEOTIDE SEQUENCE [LARGE SCALE GENOMIC DNA]</scope>
    <source>
        <strain evidence="4">JXDWG</strain>
        <tissue evidence="4">Leaf</tissue>
    </source>
</reference>
<gene>
    <name evidence="4" type="ORF">Scep_020549</name>
</gene>
<protein>
    <recommendedName>
        <fullName evidence="3">Kinesin motor domain-containing protein</fullName>
    </recommendedName>
</protein>
<dbReference type="GO" id="GO:0003777">
    <property type="term" value="F:microtubule motor activity"/>
    <property type="evidence" value="ECO:0007669"/>
    <property type="project" value="InterPro"/>
</dbReference>
<dbReference type="PROSITE" id="PS50067">
    <property type="entry name" value="KINESIN_MOTOR_2"/>
    <property type="match status" value="1"/>
</dbReference>
<evidence type="ECO:0000256" key="2">
    <source>
        <dbReference type="PROSITE-ProRule" id="PRU00283"/>
    </source>
</evidence>
<comment type="similarity">
    <text evidence="2">Belongs to the TRAFAC class myosin-kinesin ATPase superfamily. Kinesin family.</text>
</comment>
<dbReference type="EMBL" id="JBBNAG010000008">
    <property type="protein sequence ID" value="KAK9113030.1"/>
    <property type="molecule type" value="Genomic_DNA"/>
</dbReference>
<evidence type="ECO:0000313" key="4">
    <source>
        <dbReference type="EMBL" id="KAK9113030.1"/>
    </source>
</evidence>
<organism evidence="4 5">
    <name type="scientific">Stephania cephalantha</name>
    <dbReference type="NCBI Taxonomy" id="152367"/>
    <lineage>
        <taxon>Eukaryota</taxon>
        <taxon>Viridiplantae</taxon>
        <taxon>Streptophyta</taxon>
        <taxon>Embryophyta</taxon>
        <taxon>Tracheophyta</taxon>
        <taxon>Spermatophyta</taxon>
        <taxon>Magnoliopsida</taxon>
        <taxon>Ranunculales</taxon>
        <taxon>Menispermaceae</taxon>
        <taxon>Menispermoideae</taxon>
        <taxon>Cissampelideae</taxon>
        <taxon>Stephania</taxon>
    </lineage>
</organism>
<evidence type="ECO:0000256" key="1">
    <source>
        <dbReference type="ARBA" id="ARBA00023175"/>
    </source>
</evidence>
<feature type="domain" description="Kinesin motor" evidence="3">
    <location>
        <begin position="41"/>
        <end position="128"/>
    </location>
</feature>